<feature type="signal peptide" evidence="2">
    <location>
        <begin position="1"/>
        <end position="25"/>
    </location>
</feature>
<feature type="compositionally biased region" description="Polar residues" evidence="1">
    <location>
        <begin position="692"/>
        <end position="708"/>
    </location>
</feature>
<feature type="region of interest" description="Disordered" evidence="1">
    <location>
        <begin position="1345"/>
        <end position="1366"/>
    </location>
</feature>
<dbReference type="OrthoDB" id="8194050at2759"/>
<feature type="domain" description="Chitin-binding type-2" evidence="3">
    <location>
        <begin position="116"/>
        <end position="174"/>
    </location>
</feature>
<feature type="compositionally biased region" description="Polar residues" evidence="1">
    <location>
        <begin position="1180"/>
        <end position="1189"/>
    </location>
</feature>
<feature type="region of interest" description="Disordered" evidence="1">
    <location>
        <begin position="550"/>
        <end position="616"/>
    </location>
</feature>
<dbReference type="PROSITE" id="PS50940">
    <property type="entry name" value="CHIT_BIND_II"/>
    <property type="match status" value="1"/>
</dbReference>
<keyword evidence="2" id="KW-0732">Signal</keyword>
<feature type="compositionally biased region" description="Polar residues" evidence="1">
    <location>
        <begin position="600"/>
        <end position="610"/>
    </location>
</feature>
<dbReference type="PANTHER" id="PTHR22933">
    <property type="entry name" value="FI18007P1-RELATED"/>
    <property type="match status" value="1"/>
</dbReference>
<feature type="region of interest" description="Disordered" evidence="1">
    <location>
        <begin position="293"/>
        <end position="379"/>
    </location>
</feature>
<feature type="compositionally biased region" description="Polar residues" evidence="1">
    <location>
        <begin position="398"/>
        <end position="413"/>
    </location>
</feature>
<dbReference type="Pfam" id="PF01607">
    <property type="entry name" value="CBM_14"/>
    <property type="match status" value="1"/>
</dbReference>
<proteinExistence type="predicted"/>
<feature type="compositionally biased region" description="Low complexity" evidence="1">
    <location>
        <begin position="579"/>
        <end position="599"/>
    </location>
</feature>
<dbReference type="SUPFAM" id="SSF57625">
    <property type="entry name" value="Invertebrate chitin-binding proteins"/>
    <property type="match status" value="1"/>
</dbReference>
<feature type="region of interest" description="Disordered" evidence="1">
    <location>
        <begin position="831"/>
        <end position="853"/>
    </location>
</feature>
<feature type="compositionally biased region" description="Low complexity" evidence="1">
    <location>
        <begin position="723"/>
        <end position="738"/>
    </location>
</feature>
<evidence type="ECO:0000259" key="3">
    <source>
        <dbReference type="PROSITE" id="PS50940"/>
    </source>
</evidence>
<accession>A0A5E4N9T3</accession>
<feature type="compositionally biased region" description="Polar residues" evidence="1">
    <location>
        <begin position="434"/>
        <end position="445"/>
    </location>
</feature>
<dbReference type="Gene3D" id="2.170.140.10">
    <property type="entry name" value="Chitin binding domain"/>
    <property type="match status" value="1"/>
</dbReference>
<evidence type="ECO:0000256" key="1">
    <source>
        <dbReference type="SAM" id="MobiDB-lite"/>
    </source>
</evidence>
<dbReference type="SMART" id="SM00494">
    <property type="entry name" value="ChtBD2"/>
    <property type="match status" value="1"/>
</dbReference>
<dbReference type="InterPro" id="IPR002557">
    <property type="entry name" value="Chitin-bd_dom"/>
</dbReference>
<dbReference type="PANTHER" id="PTHR22933:SF18">
    <property type="match status" value="1"/>
</dbReference>
<evidence type="ECO:0000313" key="5">
    <source>
        <dbReference type="Proteomes" id="UP000325440"/>
    </source>
</evidence>
<feature type="compositionally biased region" description="Low complexity" evidence="1">
    <location>
        <begin position="832"/>
        <end position="841"/>
    </location>
</feature>
<evidence type="ECO:0000313" key="4">
    <source>
        <dbReference type="EMBL" id="VVC41549.1"/>
    </source>
</evidence>
<feature type="region of interest" description="Disordered" evidence="1">
    <location>
        <begin position="398"/>
        <end position="417"/>
    </location>
</feature>
<organism evidence="4 5">
    <name type="scientific">Cinara cedri</name>
    <dbReference type="NCBI Taxonomy" id="506608"/>
    <lineage>
        <taxon>Eukaryota</taxon>
        <taxon>Metazoa</taxon>
        <taxon>Ecdysozoa</taxon>
        <taxon>Arthropoda</taxon>
        <taxon>Hexapoda</taxon>
        <taxon>Insecta</taxon>
        <taxon>Pterygota</taxon>
        <taxon>Neoptera</taxon>
        <taxon>Paraneoptera</taxon>
        <taxon>Hemiptera</taxon>
        <taxon>Sternorrhyncha</taxon>
        <taxon>Aphidomorpha</taxon>
        <taxon>Aphidoidea</taxon>
        <taxon>Aphididae</taxon>
        <taxon>Lachninae</taxon>
        <taxon>Cinara</taxon>
    </lineage>
</organism>
<feature type="compositionally biased region" description="Polar residues" evidence="1">
    <location>
        <begin position="550"/>
        <end position="570"/>
    </location>
</feature>
<feature type="region of interest" description="Disordered" evidence="1">
    <location>
        <begin position="1180"/>
        <end position="1205"/>
    </location>
</feature>
<reference evidence="4 5" key="1">
    <citation type="submission" date="2019-08" db="EMBL/GenBank/DDBJ databases">
        <authorList>
            <person name="Alioto T."/>
            <person name="Alioto T."/>
            <person name="Gomez Garrido J."/>
        </authorList>
    </citation>
    <scope>NUCLEOTIDE SEQUENCE [LARGE SCALE GENOMIC DNA]</scope>
</reference>
<dbReference type="InterPro" id="IPR036508">
    <property type="entry name" value="Chitin-bd_dom_sf"/>
</dbReference>
<feature type="compositionally biased region" description="Polar residues" evidence="1">
    <location>
        <begin position="330"/>
        <end position="355"/>
    </location>
</feature>
<dbReference type="Proteomes" id="UP000325440">
    <property type="component" value="Unassembled WGS sequence"/>
</dbReference>
<gene>
    <name evidence="4" type="ORF">CINCED_3A007430</name>
</gene>
<feature type="region of interest" description="Disordered" evidence="1">
    <location>
        <begin position="692"/>
        <end position="764"/>
    </location>
</feature>
<feature type="compositionally biased region" description="Polar residues" evidence="1">
    <location>
        <begin position="305"/>
        <end position="322"/>
    </location>
</feature>
<dbReference type="EMBL" id="CABPRJ010001921">
    <property type="protein sequence ID" value="VVC41549.1"/>
    <property type="molecule type" value="Genomic_DNA"/>
</dbReference>
<name>A0A5E4N9T3_9HEMI</name>
<sequence>MKRNWIRTDRLWCLFLILAVYRVSGSSSKTIDQVKLPIPTRESLPQVAEVLRAAAYLEDSDEVDKNFQGQRNSYKRLPRKLGSENPQTNSELQEYQGVMGRPGVDFPILPSIPRTDFSCKKMKKSGYYADPETDCQVFHICDNGMKVSFLCPNGTVFRQSHLICDWWFRVDCERSIEMYEESAEQLATDQRAFKERTEALAKAMLKVQTTTTQSITDRVVTDRSFGPSTTVFNSESRLPDRARYFSDYSAGENQVPAETGSFVGNRFPSNFNNNYYTQSKSPVGNWDQTANIQSAAGNNNNNNNYYQTQSSTTAQPTWNQAANNNNNNNYQGGSNLQAQSSTTAQPAWNQATADRNNNNYNNNYYSYQSGSNQGQSLTTAQPTWNQVAVDINNNYQSGFNQAPSTTSAPQPSWNQAAAVNSNNNNYYQSGSYQAPSTTSAPQPSWNQAAAVNSNNNNYYQSGSYQAPSTTSAPQPSWNQAATANNNNYYQSGSYRAQSTTPAAQPTWNQAAVGNNYYQSGSYQSTTTARPVSGVQNVNSFNSDYQSQYARPSAQNQVDASGSQAVYQPQPTAAVPQPDPDQANNRNNDNDNNYQPGNSNKNIDYQTSPTTVAAGGNPWNSHQGTDGDFQTEVTSYQTSPTTTLDVTADGQSANNNNNNNYGGATNYPKPAKTTAAQVNGWSHQAVNDLTLSTDDHQSPTAVTTVQPDWNPQDAAGITAVNGDQQPQQLQSRQPYSQRPTASTFPAAENDKQNAPARESQVPAESASFVGHNNAPLYGFNLPNDYYRTLVPQTNPPATTYPATGSYTNDHPDGAFSYIEYNQDISTTVGDAVTTTREPPTTTAFDYTGSGRDDNSTLPPSGETLIPNMINSLQTFHADNNNNALYDTFDTSPTNADDDSDSVALYFNRLNDPQDDRAVTTVASDLQFNGYFEQTSRAYTNGISPFSGTRSAETTTPAVAVAAVVPSKGLHIPAVLTHNTKQAYDKLFTNDTKRESTTATATTATAVAAGQPAADVGSKGAAPKPGDTANLGLALSFNHSSAELRELAAVFTRALTAYLDDPENFRKILAEVRPTEPPGPKTGGGAADEQEVLDFSDDPKGGYRSTRKPTTAASGTPDTDGGVPQNVNALADLSTTIPHYTTSPLIDITSKFTEAPNAAPGLREYAPLADGEQLQTAGSHSFYSSRDNSVETPSKTVRPPPPLLPTSTLTWTVSPIIDTDGDTKATTPQLPPVYFTTAAAAEDAETTAIVQKAKEMFSQLNESDASILMNVMKTSHANDTVKRLVLLLVNDPNKENSPEQTRHNIIEALLDNRGSTAADQAYESSSPTSAFPPAPPGIPFGQRIHEDGTPIGASEGEQHKKSRKGVRRRVHVQRSRQVTAAAMTTPAAASNAWHGANDVGPGLSADSDARAVELLKSLYSIASKWS</sequence>
<feature type="region of interest" description="Disordered" evidence="1">
    <location>
        <begin position="429"/>
        <end position="449"/>
    </location>
</feature>
<feature type="compositionally biased region" description="Polar residues" evidence="1">
    <location>
        <begin position="1106"/>
        <end position="1115"/>
    </location>
</feature>
<dbReference type="GO" id="GO:0008061">
    <property type="term" value="F:chitin binding"/>
    <property type="evidence" value="ECO:0007669"/>
    <property type="project" value="InterPro"/>
</dbReference>
<dbReference type="GO" id="GO:0005576">
    <property type="term" value="C:extracellular region"/>
    <property type="evidence" value="ECO:0007669"/>
    <property type="project" value="InterPro"/>
</dbReference>
<dbReference type="InterPro" id="IPR052976">
    <property type="entry name" value="Scoloptoxin-like"/>
</dbReference>
<evidence type="ECO:0000256" key="2">
    <source>
        <dbReference type="SAM" id="SignalP"/>
    </source>
</evidence>
<feature type="compositionally biased region" description="Low complexity" evidence="1">
    <location>
        <begin position="356"/>
        <end position="376"/>
    </location>
</feature>
<feature type="region of interest" description="Disordered" evidence="1">
    <location>
        <begin position="1070"/>
        <end position="1123"/>
    </location>
</feature>
<keyword evidence="5" id="KW-1185">Reference proteome</keyword>
<protein>
    <submittedName>
        <fullName evidence="4">Chitin binding domain</fullName>
    </submittedName>
</protein>
<feature type="chain" id="PRO_5023057308" evidence="2">
    <location>
        <begin position="26"/>
        <end position="1424"/>
    </location>
</feature>